<dbReference type="GO" id="GO:0005506">
    <property type="term" value="F:iron ion binding"/>
    <property type="evidence" value="ECO:0007669"/>
    <property type="project" value="InterPro"/>
</dbReference>
<proteinExistence type="inferred from homology"/>
<evidence type="ECO:0000256" key="1">
    <source>
        <dbReference type="ARBA" id="ARBA00004370"/>
    </source>
</evidence>
<evidence type="ECO:0000256" key="7">
    <source>
        <dbReference type="ARBA" id="ARBA00023002"/>
    </source>
</evidence>
<dbReference type="InterPro" id="IPR001128">
    <property type="entry name" value="Cyt_P450"/>
</dbReference>
<dbReference type="PRINTS" id="PR00463">
    <property type="entry name" value="EP450I"/>
</dbReference>
<evidence type="ECO:0000256" key="12">
    <source>
        <dbReference type="SAM" id="Phobius"/>
    </source>
</evidence>
<evidence type="ECO:0000313" key="14">
    <source>
        <dbReference type="RefSeq" id="XP_027073552.1"/>
    </source>
</evidence>
<keyword evidence="8 11" id="KW-0408">Iron</keyword>
<dbReference type="GO" id="GO:0004497">
    <property type="term" value="F:monooxygenase activity"/>
    <property type="evidence" value="ECO:0007669"/>
    <property type="project" value="UniProtKB-KW"/>
</dbReference>
<dbReference type="GO" id="GO:0016705">
    <property type="term" value="F:oxidoreductase activity, acting on paired donors, with incorporation or reduction of molecular oxygen"/>
    <property type="evidence" value="ECO:0007669"/>
    <property type="project" value="InterPro"/>
</dbReference>
<sequence>MEVSTSYMLVPVLGLLGYVIYCFYNLLEMYWLKPKRLEKCLRKQGYKGSPYRLRGDPYEKKLIGEALSKPIGLNENIVKRTMPHLINTVQIHGKKCFYWNGRFPRVIVTDPELIKEVMNRYSVFHKNFQNYDPIARILFSGLGALEGEPWVKRRRILGRAFHAEKLKLMLPAFHISCVEMLSRWESMVSGKGSMEVEVWREIKDLTGEMLSRTLFGTRFAEAQRILEIINEIAALTMDAISSTYIPGLRFLPTKRNSRLRALDRELRGRVQVIIDQKRKAIIAGEASGDDFLGILVESNLNALKGNNKGEVLTDQDVITESRLFFFGGQETGTNLIVWAMFLLSRFPDWQQRAREEIFRVFGDKMLTYDGLNSLKTVTMILNEVLRLYCLVPEVSRVSAEDTTLGEDFIPEGVEFQMPQVLVHYDPEYWGDDVLEFKPERFAEGISKATNAQGAYFPFTLGVRVCIGDNFVLLEAKMAMSLILRSFALELSPSYVHAPINRITTNPQYGVHLILRKL</sequence>
<keyword evidence="10 12" id="KW-0472">Membrane</keyword>
<comment type="subcellular location">
    <subcellularLocation>
        <location evidence="1">Membrane</location>
    </subcellularLocation>
</comment>
<gene>
    <name evidence="14" type="primary">LOC113698078</name>
</gene>
<evidence type="ECO:0000256" key="4">
    <source>
        <dbReference type="ARBA" id="ARBA00022692"/>
    </source>
</evidence>
<dbReference type="PANTHER" id="PTHR24282:SF273">
    <property type="entry name" value="CYTOCHROME P450 CYP72A219-LIKE"/>
    <property type="match status" value="1"/>
</dbReference>
<keyword evidence="5 11" id="KW-0479">Metal-binding</keyword>
<dbReference type="SUPFAM" id="SSF48264">
    <property type="entry name" value="Cytochrome P450"/>
    <property type="match status" value="1"/>
</dbReference>
<keyword evidence="4 12" id="KW-0812">Transmembrane</keyword>
<name>A0A6P6T6C3_COFAR</name>
<comment type="similarity">
    <text evidence="2">Belongs to the cytochrome P450 family.</text>
</comment>
<organism evidence="13 14">
    <name type="scientific">Coffea arabica</name>
    <name type="common">Arabian coffee</name>
    <dbReference type="NCBI Taxonomy" id="13443"/>
    <lineage>
        <taxon>Eukaryota</taxon>
        <taxon>Viridiplantae</taxon>
        <taxon>Streptophyta</taxon>
        <taxon>Embryophyta</taxon>
        <taxon>Tracheophyta</taxon>
        <taxon>Spermatophyta</taxon>
        <taxon>Magnoliopsida</taxon>
        <taxon>eudicotyledons</taxon>
        <taxon>Gunneridae</taxon>
        <taxon>Pentapetalae</taxon>
        <taxon>asterids</taxon>
        <taxon>lamiids</taxon>
        <taxon>Gentianales</taxon>
        <taxon>Rubiaceae</taxon>
        <taxon>Ixoroideae</taxon>
        <taxon>Gardenieae complex</taxon>
        <taxon>Bertiereae - Coffeeae clade</taxon>
        <taxon>Coffeeae</taxon>
        <taxon>Coffea</taxon>
    </lineage>
</organism>
<keyword evidence="9" id="KW-0503">Monooxygenase</keyword>
<dbReference type="InterPro" id="IPR002401">
    <property type="entry name" value="Cyt_P450_E_grp-I"/>
</dbReference>
<evidence type="ECO:0000256" key="3">
    <source>
        <dbReference type="ARBA" id="ARBA00022617"/>
    </source>
</evidence>
<evidence type="ECO:0000256" key="2">
    <source>
        <dbReference type="ARBA" id="ARBA00010617"/>
    </source>
</evidence>
<dbReference type="InterPro" id="IPR050665">
    <property type="entry name" value="Cytochrome_P450_Monooxygen"/>
</dbReference>
<feature type="transmembrane region" description="Helical" evidence="12">
    <location>
        <begin position="6"/>
        <end position="27"/>
    </location>
</feature>
<dbReference type="PRINTS" id="PR00385">
    <property type="entry name" value="P450"/>
</dbReference>
<dbReference type="Proteomes" id="UP001652660">
    <property type="component" value="Chromosome 7c"/>
</dbReference>
<comment type="cofactor">
    <cofactor evidence="11">
        <name>heme</name>
        <dbReference type="ChEBI" id="CHEBI:30413"/>
    </cofactor>
</comment>
<keyword evidence="7" id="KW-0560">Oxidoreductase</keyword>
<reference evidence="14" key="2">
    <citation type="submission" date="2025-08" db="UniProtKB">
        <authorList>
            <consortium name="RefSeq"/>
        </authorList>
    </citation>
    <scope>IDENTIFICATION</scope>
    <source>
        <tissue evidence="14">Leaves</tissue>
    </source>
</reference>
<dbReference type="GO" id="GO:0016020">
    <property type="term" value="C:membrane"/>
    <property type="evidence" value="ECO:0007669"/>
    <property type="project" value="UniProtKB-SubCell"/>
</dbReference>
<dbReference type="InterPro" id="IPR036396">
    <property type="entry name" value="Cyt_P450_sf"/>
</dbReference>
<evidence type="ECO:0000256" key="9">
    <source>
        <dbReference type="ARBA" id="ARBA00023033"/>
    </source>
</evidence>
<dbReference type="GO" id="GO:0020037">
    <property type="term" value="F:heme binding"/>
    <property type="evidence" value="ECO:0007669"/>
    <property type="project" value="InterPro"/>
</dbReference>
<evidence type="ECO:0000256" key="6">
    <source>
        <dbReference type="ARBA" id="ARBA00022989"/>
    </source>
</evidence>
<dbReference type="Pfam" id="PF00067">
    <property type="entry name" value="p450"/>
    <property type="match status" value="1"/>
</dbReference>
<feature type="binding site" description="axial binding residue" evidence="11">
    <location>
        <position position="465"/>
    </location>
    <ligand>
        <name>heme</name>
        <dbReference type="ChEBI" id="CHEBI:30413"/>
    </ligand>
    <ligandPart>
        <name>Fe</name>
        <dbReference type="ChEBI" id="CHEBI:18248"/>
    </ligandPart>
</feature>
<dbReference type="PANTHER" id="PTHR24282">
    <property type="entry name" value="CYTOCHROME P450 FAMILY MEMBER"/>
    <property type="match status" value="1"/>
</dbReference>
<dbReference type="RefSeq" id="XP_027073552.1">
    <property type="nucleotide sequence ID" value="XM_027217751.2"/>
</dbReference>
<keyword evidence="13" id="KW-1185">Reference proteome</keyword>
<dbReference type="Gene3D" id="1.10.630.10">
    <property type="entry name" value="Cytochrome P450"/>
    <property type="match status" value="1"/>
</dbReference>
<accession>A0A6P6T6C3</accession>
<evidence type="ECO:0000256" key="10">
    <source>
        <dbReference type="ARBA" id="ARBA00023136"/>
    </source>
</evidence>
<reference evidence="13" key="1">
    <citation type="journal article" date="2025" name="Foods">
        <title>Unveiling the Microbial Signatures of Arabica Coffee Cherries: Insights into Ripeness Specific Diversity, Functional Traits, and Implications for Quality and Safety.</title>
        <authorList>
            <consortium name="RefSeq"/>
            <person name="Tenea G.N."/>
            <person name="Cifuentes V."/>
            <person name="Reyes P."/>
            <person name="Cevallos-Vallejos M."/>
        </authorList>
    </citation>
    <scope>NUCLEOTIDE SEQUENCE [LARGE SCALE GENOMIC DNA]</scope>
</reference>
<protein>
    <submittedName>
        <fullName evidence="14">7-deoxyloganic acid hydroxylase</fullName>
    </submittedName>
</protein>
<dbReference type="AlphaFoldDB" id="A0A6P6T6C3"/>
<dbReference type="OrthoDB" id="1470350at2759"/>
<evidence type="ECO:0000256" key="5">
    <source>
        <dbReference type="ARBA" id="ARBA00022723"/>
    </source>
</evidence>
<evidence type="ECO:0000313" key="13">
    <source>
        <dbReference type="Proteomes" id="UP001652660"/>
    </source>
</evidence>
<evidence type="ECO:0000256" key="8">
    <source>
        <dbReference type="ARBA" id="ARBA00023004"/>
    </source>
</evidence>
<keyword evidence="6 12" id="KW-1133">Transmembrane helix</keyword>
<keyword evidence="3 11" id="KW-0349">Heme</keyword>
<evidence type="ECO:0000256" key="11">
    <source>
        <dbReference type="PIRSR" id="PIRSR602401-1"/>
    </source>
</evidence>
<dbReference type="GeneID" id="113698078"/>